<dbReference type="EMBL" id="MU865936">
    <property type="protein sequence ID" value="KAK4449541.1"/>
    <property type="molecule type" value="Genomic_DNA"/>
</dbReference>
<organism evidence="1 2">
    <name type="scientific">Podospora aff. communis PSN243</name>
    <dbReference type="NCBI Taxonomy" id="3040156"/>
    <lineage>
        <taxon>Eukaryota</taxon>
        <taxon>Fungi</taxon>
        <taxon>Dikarya</taxon>
        <taxon>Ascomycota</taxon>
        <taxon>Pezizomycotina</taxon>
        <taxon>Sordariomycetes</taxon>
        <taxon>Sordariomycetidae</taxon>
        <taxon>Sordariales</taxon>
        <taxon>Podosporaceae</taxon>
        <taxon>Podospora</taxon>
    </lineage>
</organism>
<comment type="caution">
    <text evidence="1">The sequence shown here is derived from an EMBL/GenBank/DDBJ whole genome shotgun (WGS) entry which is preliminary data.</text>
</comment>
<dbReference type="Proteomes" id="UP001321760">
    <property type="component" value="Unassembled WGS sequence"/>
</dbReference>
<proteinExistence type="predicted"/>
<dbReference type="Gene3D" id="3.30.70.330">
    <property type="match status" value="1"/>
</dbReference>
<keyword evidence="2" id="KW-1185">Reference proteome</keyword>
<evidence type="ECO:0000313" key="1">
    <source>
        <dbReference type="EMBL" id="KAK4449541.1"/>
    </source>
</evidence>
<evidence type="ECO:0000313" key="2">
    <source>
        <dbReference type="Proteomes" id="UP001321760"/>
    </source>
</evidence>
<accession>A0AAV9GSB4</accession>
<dbReference type="SUPFAM" id="SSF54928">
    <property type="entry name" value="RNA-binding domain, RBD"/>
    <property type="match status" value="1"/>
</dbReference>
<reference evidence="1" key="2">
    <citation type="submission" date="2023-05" db="EMBL/GenBank/DDBJ databases">
        <authorList>
            <consortium name="Lawrence Berkeley National Laboratory"/>
            <person name="Steindorff A."/>
            <person name="Hensen N."/>
            <person name="Bonometti L."/>
            <person name="Westerberg I."/>
            <person name="Brannstrom I.O."/>
            <person name="Guillou S."/>
            <person name="Cros-Aarteil S."/>
            <person name="Calhoun S."/>
            <person name="Haridas S."/>
            <person name="Kuo A."/>
            <person name="Mondo S."/>
            <person name="Pangilinan J."/>
            <person name="Riley R."/>
            <person name="Labutti K."/>
            <person name="Andreopoulos B."/>
            <person name="Lipzen A."/>
            <person name="Chen C."/>
            <person name="Yanf M."/>
            <person name="Daum C."/>
            <person name="Ng V."/>
            <person name="Clum A."/>
            <person name="Ohm R."/>
            <person name="Martin F."/>
            <person name="Silar P."/>
            <person name="Natvig D."/>
            <person name="Lalanne C."/>
            <person name="Gautier V."/>
            <person name="Ament-Velasquez S.L."/>
            <person name="Kruys A."/>
            <person name="Hutchinson M.I."/>
            <person name="Powell A.J."/>
            <person name="Barry K."/>
            <person name="Miller A.N."/>
            <person name="Grigoriev I.V."/>
            <person name="Debuchy R."/>
            <person name="Gladieux P."/>
            <person name="Thoren M.H."/>
            <person name="Johannesson H."/>
        </authorList>
    </citation>
    <scope>NUCLEOTIDE SEQUENCE</scope>
    <source>
        <strain evidence="1">PSN243</strain>
    </source>
</reference>
<dbReference type="AlphaFoldDB" id="A0AAV9GSB4"/>
<dbReference type="InterPro" id="IPR035979">
    <property type="entry name" value="RBD_domain_sf"/>
</dbReference>
<name>A0AAV9GSB4_9PEZI</name>
<dbReference type="InterPro" id="IPR012677">
    <property type="entry name" value="Nucleotide-bd_a/b_plait_sf"/>
</dbReference>
<gene>
    <name evidence="1" type="ORF">QBC34DRAFT_380002</name>
</gene>
<protein>
    <submittedName>
        <fullName evidence="1">Uncharacterized protein</fullName>
    </submittedName>
</protein>
<reference evidence="1" key="1">
    <citation type="journal article" date="2023" name="Mol. Phylogenet. Evol.">
        <title>Genome-scale phylogeny and comparative genomics of the fungal order Sordariales.</title>
        <authorList>
            <person name="Hensen N."/>
            <person name="Bonometti L."/>
            <person name="Westerberg I."/>
            <person name="Brannstrom I.O."/>
            <person name="Guillou S."/>
            <person name="Cros-Aarteil S."/>
            <person name="Calhoun S."/>
            <person name="Haridas S."/>
            <person name="Kuo A."/>
            <person name="Mondo S."/>
            <person name="Pangilinan J."/>
            <person name="Riley R."/>
            <person name="LaButti K."/>
            <person name="Andreopoulos B."/>
            <person name="Lipzen A."/>
            <person name="Chen C."/>
            <person name="Yan M."/>
            <person name="Daum C."/>
            <person name="Ng V."/>
            <person name="Clum A."/>
            <person name="Steindorff A."/>
            <person name="Ohm R.A."/>
            <person name="Martin F."/>
            <person name="Silar P."/>
            <person name="Natvig D.O."/>
            <person name="Lalanne C."/>
            <person name="Gautier V."/>
            <person name="Ament-Velasquez S.L."/>
            <person name="Kruys A."/>
            <person name="Hutchinson M.I."/>
            <person name="Powell A.J."/>
            <person name="Barry K."/>
            <person name="Miller A.N."/>
            <person name="Grigoriev I.V."/>
            <person name="Debuchy R."/>
            <person name="Gladieux P."/>
            <person name="Hiltunen Thoren M."/>
            <person name="Johannesson H."/>
        </authorList>
    </citation>
    <scope>NUCLEOTIDE SEQUENCE</scope>
    <source>
        <strain evidence="1">PSN243</strain>
    </source>
</reference>
<sequence length="166" mass="18796">MQPKEYIESLKKEEEMSDDLHYGPDFHIAKVQGRTFWFGSLHFKVTPATIEIMIRIRLQAHGIHECKIHWSKNKEHLQRPNGLVNQHPGCCMIELGDVETTKRAKNILQGMEFDGRPAVAACISKRKRGRQNNLAWPQATNGAGVPAQGKNAGEHIDPLVLATWRP</sequence>
<dbReference type="GO" id="GO:0003676">
    <property type="term" value="F:nucleic acid binding"/>
    <property type="evidence" value="ECO:0007669"/>
    <property type="project" value="InterPro"/>
</dbReference>